<dbReference type="STRING" id="1423783.FC50_GL000164"/>
<dbReference type="PATRIC" id="fig|1423783.4.peg.172"/>
<sequence length="108" mass="12308">MGIAIIVGPILILAYQNDKVSLKPLRPMDEQRPRFVIDLWFFQGGRRHVMASETYQPGKVVGSAQGGRYRIEHVEHLRRLGGLREHYELDMRRLPANANATADVFSHA</sequence>
<dbReference type="AlphaFoldDB" id="A0A0R1U2Y8"/>
<name>A0A0R1U2Y8_9LACO</name>
<evidence type="ECO:0000313" key="1">
    <source>
        <dbReference type="EMBL" id="KRL86964.1"/>
    </source>
</evidence>
<dbReference type="Proteomes" id="UP000051922">
    <property type="component" value="Unassembled WGS sequence"/>
</dbReference>
<comment type="caution">
    <text evidence="1">The sequence shown here is derived from an EMBL/GenBank/DDBJ whole genome shotgun (WGS) entry which is preliminary data.</text>
</comment>
<reference evidence="1 2" key="1">
    <citation type="journal article" date="2015" name="Genome Announc.">
        <title>Expanding the biotechnology potential of lactobacilli through comparative genomics of 213 strains and associated genera.</title>
        <authorList>
            <person name="Sun Z."/>
            <person name="Harris H.M."/>
            <person name="McCann A."/>
            <person name="Guo C."/>
            <person name="Argimon S."/>
            <person name="Zhang W."/>
            <person name="Yang X."/>
            <person name="Jeffery I.B."/>
            <person name="Cooney J.C."/>
            <person name="Kagawa T.F."/>
            <person name="Liu W."/>
            <person name="Song Y."/>
            <person name="Salvetti E."/>
            <person name="Wrobel A."/>
            <person name="Rasinkangas P."/>
            <person name="Parkhill J."/>
            <person name="Rea M.C."/>
            <person name="O'Sullivan O."/>
            <person name="Ritari J."/>
            <person name="Douillard F.P."/>
            <person name="Paul Ross R."/>
            <person name="Yang R."/>
            <person name="Briner A.E."/>
            <person name="Felis G.E."/>
            <person name="de Vos W.M."/>
            <person name="Barrangou R."/>
            <person name="Klaenhammer T.R."/>
            <person name="Caufield P.W."/>
            <person name="Cui Y."/>
            <person name="Zhang H."/>
            <person name="O'Toole P.W."/>
        </authorList>
    </citation>
    <scope>NUCLEOTIDE SEQUENCE [LARGE SCALE GENOMIC DNA]</scope>
    <source>
        <strain evidence="1 2">DSM 15945</strain>
    </source>
</reference>
<gene>
    <name evidence="1" type="ORF">FC50_GL000164</name>
</gene>
<evidence type="ECO:0000313" key="2">
    <source>
        <dbReference type="Proteomes" id="UP000051922"/>
    </source>
</evidence>
<accession>A0A0R1U2Y8</accession>
<organism evidence="1 2">
    <name type="scientific">Lacticaseibacillus pantheris DSM 15945 = JCM 12539 = NBRC 106106</name>
    <dbReference type="NCBI Taxonomy" id="1423783"/>
    <lineage>
        <taxon>Bacteria</taxon>
        <taxon>Bacillati</taxon>
        <taxon>Bacillota</taxon>
        <taxon>Bacilli</taxon>
        <taxon>Lactobacillales</taxon>
        <taxon>Lactobacillaceae</taxon>
        <taxon>Lacticaseibacillus</taxon>
    </lineage>
</organism>
<dbReference type="EMBL" id="AZFJ01000036">
    <property type="protein sequence ID" value="KRL86964.1"/>
    <property type="molecule type" value="Genomic_DNA"/>
</dbReference>
<keyword evidence="2" id="KW-1185">Reference proteome</keyword>
<protein>
    <submittedName>
        <fullName evidence="1">Uncharacterized protein</fullName>
    </submittedName>
</protein>
<proteinExistence type="predicted"/>